<dbReference type="Pfam" id="PF07719">
    <property type="entry name" value="TPR_2"/>
    <property type="match status" value="1"/>
</dbReference>
<dbReference type="PRINTS" id="PR00625">
    <property type="entry name" value="JDOMAIN"/>
</dbReference>
<protein>
    <submittedName>
        <fullName evidence="7">Tetratricopeptide repeat protein</fullName>
    </submittedName>
</protein>
<feature type="repeat" description="TPR" evidence="4">
    <location>
        <begin position="123"/>
        <end position="156"/>
    </location>
</feature>
<dbReference type="STRING" id="1650663.GCA_001486665_02843"/>
<evidence type="ECO:0000259" key="6">
    <source>
        <dbReference type="PROSITE" id="PS50076"/>
    </source>
</evidence>
<dbReference type="InterPro" id="IPR019734">
    <property type="entry name" value="TPR_rpt"/>
</dbReference>
<reference evidence="7 8" key="1">
    <citation type="submission" date="2019-03" db="EMBL/GenBank/DDBJ databases">
        <title>Genomic Encyclopedia of Type Strains, Phase IV (KMG-IV): sequencing the most valuable type-strain genomes for metagenomic binning, comparative biology and taxonomic classification.</title>
        <authorList>
            <person name="Goeker M."/>
        </authorList>
    </citation>
    <scope>NUCLEOTIDE SEQUENCE [LARGE SCALE GENOMIC DNA]</scope>
    <source>
        <strain evidence="7 8">DSM 100451</strain>
    </source>
</reference>
<keyword evidence="1" id="KW-0235">DNA replication</keyword>
<dbReference type="InterPro" id="IPR001623">
    <property type="entry name" value="DnaJ_domain"/>
</dbReference>
<dbReference type="PROSITE" id="PS50005">
    <property type="entry name" value="TPR"/>
    <property type="match status" value="1"/>
</dbReference>
<feature type="domain" description="J" evidence="6">
    <location>
        <begin position="2"/>
        <end position="75"/>
    </location>
</feature>
<dbReference type="InterPro" id="IPR036869">
    <property type="entry name" value="J_dom_sf"/>
</dbReference>
<dbReference type="PANTHER" id="PTHR45188">
    <property type="entry name" value="DNAJ PROTEIN P58IPK HOMOLOG"/>
    <property type="match status" value="1"/>
</dbReference>
<evidence type="ECO:0000256" key="3">
    <source>
        <dbReference type="ARBA" id="ARBA00022803"/>
    </source>
</evidence>
<evidence type="ECO:0000313" key="7">
    <source>
        <dbReference type="EMBL" id="TCL61272.1"/>
    </source>
</evidence>
<keyword evidence="3 4" id="KW-0802">TPR repeat</keyword>
<dbReference type="InterPro" id="IPR013105">
    <property type="entry name" value="TPR_2"/>
</dbReference>
<dbReference type="OrthoDB" id="9779889at2"/>
<accession>A0A4R1R7H6</accession>
<dbReference type="SUPFAM" id="SSF46565">
    <property type="entry name" value="Chaperone J-domain"/>
    <property type="match status" value="1"/>
</dbReference>
<evidence type="ECO:0000256" key="1">
    <source>
        <dbReference type="ARBA" id="ARBA00022705"/>
    </source>
</evidence>
<gene>
    <name evidence="7" type="ORF">EDD77_1029</name>
</gene>
<dbReference type="SMART" id="SM00271">
    <property type="entry name" value="DnaJ"/>
    <property type="match status" value="1"/>
</dbReference>
<keyword evidence="2" id="KW-0677">Repeat</keyword>
<dbReference type="InterPro" id="IPR011990">
    <property type="entry name" value="TPR-like_helical_dom_sf"/>
</dbReference>
<dbReference type="PROSITE" id="PS50076">
    <property type="entry name" value="DNAJ_2"/>
    <property type="match status" value="1"/>
</dbReference>
<feature type="region of interest" description="Disordered" evidence="5">
    <location>
        <begin position="64"/>
        <end position="93"/>
    </location>
</feature>
<dbReference type="AlphaFoldDB" id="A0A4R1R7H6"/>
<dbReference type="SUPFAM" id="SSF48452">
    <property type="entry name" value="TPR-like"/>
    <property type="match status" value="1"/>
</dbReference>
<evidence type="ECO:0000313" key="8">
    <source>
        <dbReference type="Proteomes" id="UP000295184"/>
    </source>
</evidence>
<dbReference type="GO" id="GO:0006260">
    <property type="term" value="P:DNA replication"/>
    <property type="evidence" value="ECO:0007669"/>
    <property type="project" value="UniProtKB-KW"/>
</dbReference>
<organism evidence="7 8">
    <name type="scientific">Allofournierella massiliensis</name>
    <dbReference type="NCBI Taxonomy" id="1650663"/>
    <lineage>
        <taxon>Bacteria</taxon>
        <taxon>Bacillati</taxon>
        <taxon>Bacillota</taxon>
        <taxon>Clostridia</taxon>
        <taxon>Eubacteriales</taxon>
        <taxon>Oscillospiraceae</taxon>
        <taxon>Allofournierella</taxon>
    </lineage>
</organism>
<sequence>MDAYQVLGLARGASEEEVKAAYRALAQKYNPENYEAGPLREDAERKMNQINEAFDTVMSELRTGTAGSNAQNPYGNQNPGQQQNGGPQGATGSYPEIRALIRAGRADEALAQLQSIPNGLASAEWNFLMGSAYYYKGWMNEALRYFQQACRLDPGNREYAAALHNLQSSAQGQMSGNPYGPYGGAQANAVGCSCCDMCMAMYCMDLCCSCGGQGCC</sequence>
<dbReference type="EMBL" id="SLUM01000002">
    <property type="protein sequence ID" value="TCL61272.1"/>
    <property type="molecule type" value="Genomic_DNA"/>
</dbReference>
<name>A0A4R1R7H6_9FIRM</name>
<dbReference type="Proteomes" id="UP000295184">
    <property type="component" value="Unassembled WGS sequence"/>
</dbReference>
<evidence type="ECO:0000256" key="4">
    <source>
        <dbReference type="PROSITE-ProRule" id="PRU00339"/>
    </source>
</evidence>
<proteinExistence type="predicted"/>
<dbReference type="PANTHER" id="PTHR45188:SF2">
    <property type="entry name" value="DNAJ HOMOLOG SUBFAMILY C MEMBER 7"/>
    <property type="match status" value="1"/>
</dbReference>
<dbReference type="Gene3D" id="1.10.287.110">
    <property type="entry name" value="DnaJ domain"/>
    <property type="match status" value="1"/>
</dbReference>
<evidence type="ECO:0000256" key="2">
    <source>
        <dbReference type="ARBA" id="ARBA00022737"/>
    </source>
</evidence>
<dbReference type="CDD" id="cd06257">
    <property type="entry name" value="DnaJ"/>
    <property type="match status" value="1"/>
</dbReference>
<feature type="compositionally biased region" description="Low complexity" evidence="5">
    <location>
        <begin position="69"/>
        <end position="85"/>
    </location>
</feature>
<comment type="caution">
    <text evidence="7">The sequence shown here is derived from an EMBL/GenBank/DDBJ whole genome shotgun (WGS) entry which is preliminary data.</text>
</comment>
<dbReference type="Pfam" id="PF00226">
    <property type="entry name" value="DnaJ"/>
    <property type="match status" value="1"/>
</dbReference>
<dbReference type="RefSeq" id="WP_058966058.1">
    <property type="nucleotide sequence ID" value="NZ_CABKVM010000019.1"/>
</dbReference>
<dbReference type="Gene3D" id="1.25.40.10">
    <property type="entry name" value="Tetratricopeptide repeat domain"/>
    <property type="match status" value="1"/>
</dbReference>
<evidence type="ECO:0000256" key="5">
    <source>
        <dbReference type="SAM" id="MobiDB-lite"/>
    </source>
</evidence>